<dbReference type="GeneID" id="9831934"/>
<sequence length="240" mass="26322">MAKPGEDGVEGSARNETRTMDDADVPEMMETGGTDAGRARSGSESESSDAETDAETADEEFRVGVLALRSGDVEEALRRFTRAAAALPRGETAAREKLSNTIAQTRALLEQEEWEDDKEEDELDENVTSEEFSREQDGDERAENAPHDFAIEGCSDDDEFHDASDVGGAPSDGGWSETDASLAEDAYRTAVWLWKSAAEEDRPADVAMIVDLLERARQFCPPSRTDAIDRIDALLERVRD</sequence>
<dbReference type="InterPro" id="IPR019734">
    <property type="entry name" value="TPR_rpt"/>
</dbReference>
<accession>A0A090M3Z5</accession>
<feature type="compositionally biased region" description="Acidic residues" evidence="2">
    <location>
        <begin position="46"/>
        <end position="58"/>
    </location>
</feature>
<dbReference type="KEGG" id="ota:OT_ostta09g00720"/>
<feature type="region of interest" description="Disordered" evidence="2">
    <location>
        <begin position="104"/>
        <end position="180"/>
    </location>
</feature>
<evidence type="ECO:0000313" key="3">
    <source>
        <dbReference type="EMBL" id="CEF98950.1"/>
    </source>
</evidence>
<dbReference type="PROSITE" id="PS50005">
    <property type="entry name" value="TPR"/>
    <property type="match status" value="1"/>
</dbReference>
<evidence type="ECO:0000256" key="2">
    <source>
        <dbReference type="SAM" id="MobiDB-lite"/>
    </source>
</evidence>
<evidence type="ECO:0000313" key="4">
    <source>
        <dbReference type="Proteomes" id="UP000009170"/>
    </source>
</evidence>
<organism evidence="3 4">
    <name type="scientific">Ostreococcus tauri</name>
    <name type="common">Marine green alga</name>
    <dbReference type="NCBI Taxonomy" id="70448"/>
    <lineage>
        <taxon>Eukaryota</taxon>
        <taxon>Viridiplantae</taxon>
        <taxon>Chlorophyta</taxon>
        <taxon>Mamiellophyceae</taxon>
        <taxon>Mamiellales</taxon>
        <taxon>Bathycoccaceae</taxon>
        <taxon>Ostreococcus</taxon>
    </lineage>
</organism>
<protein>
    <submittedName>
        <fullName evidence="3">Tetratricopeptide repeat</fullName>
    </submittedName>
</protein>
<name>A0A090M3Z5_OSTTA</name>
<reference evidence="4" key="1">
    <citation type="journal article" date="2006" name="Proc. Natl. Acad. Sci. U.S.A.">
        <title>Genome analysis of the smallest free-living eukaryote Ostreococcus tauri unveils many unique features.</title>
        <authorList>
            <person name="Derelle E."/>
            <person name="Ferraz C."/>
            <person name="Rombauts S."/>
            <person name="Rouze P."/>
            <person name="Worden A.Z."/>
            <person name="Robbens S."/>
            <person name="Partensky F."/>
            <person name="Degroeve S."/>
            <person name="Echeynie S."/>
            <person name="Cooke R."/>
            <person name="Saeys Y."/>
            <person name="Wuyts J."/>
            <person name="Jabbari K."/>
            <person name="Bowler C."/>
            <person name="Panaud O."/>
            <person name="Piegu B."/>
            <person name="Ball S.G."/>
            <person name="Ral J.-P."/>
            <person name="Bouget F.-Y."/>
            <person name="Piganeau G."/>
            <person name="De Baets B."/>
            <person name="Picard A."/>
            <person name="Delseny M."/>
            <person name="Demaille J."/>
            <person name="Van de Peer Y."/>
            <person name="Moreau H."/>
        </authorList>
    </citation>
    <scope>NUCLEOTIDE SEQUENCE [LARGE SCALE GENOMIC DNA]</scope>
    <source>
        <strain evidence="4">OTTH 0595 / CCAP 157/2 / RCC745</strain>
    </source>
</reference>
<keyword evidence="1" id="KW-0802">TPR repeat</keyword>
<feature type="compositionally biased region" description="Basic and acidic residues" evidence="2">
    <location>
        <begin position="131"/>
        <end position="150"/>
    </location>
</feature>
<proteinExistence type="predicted"/>
<feature type="compositionally biased region" description="Acidic residues" evidence="2">
    <location>
        <begin position="110"/>
        <end position="128"/>
    </location>
</feature>
<comment type="caution">
    <text evidence="3">The sequence shown here is derived from an EMBL/GenBank/DDBJ whole genome shotgun (WGS) entry which is preliminary data.</text>
</comment>
<dbReference type="InParanoid" id="A0A090M3Z5"/>
<dbReference type="RefSeq" id="XP_003081065.2">
    <property type="nucleotide sequence ID" value="XM_003081017.2"/>
</dbReference>
<dbReference type="AlphaFoldDB" id="A0A090M3Z5"/>
<dbReference type="EMBL" id="CAID01000009">
    <property type="protein sequence ID" value="CEF98950.1"/>
    <property type="molecule type" value="Genomic_DNA"/>
</dbReference>
<feature type="region of interest" description="Disordered" evidence="2">
    <location>
        <begin position="1"/>
        <end position="61"/>
    </location>
</feature>
<evidence type="ECO:0000256" key="1">
    <source>
        <dbReference type="PROSITE-ProRule" id="PRU00339"/>
    </source>
</evidence>
<feature type="repeat" description="TPR" evidence="1">
    <location>
        <begin position="57"/>
        <end position="90"/>
    </location>
</feature>
<dbReference type="Proteomes" id="UP000009170">
    <property type="component" value="Unassembled WGS sequence"/>
</dbReference>
<gene>
    <name evidence="3" type="ORF">OT_ostta09g00720</name>
</gene>
<dbReference type="OrthoDB" id="10578932at2759"/>
<keyword evidence="4" id="KW-1185">Reference proteome</keyword>
<reference evidence="3 4" key="2">
    <citation type="journal article" date="2014" name="BMC Genomics">
        <title>An improved genome of the model marine alga Ostreococcus tauri unfolds by assessing Illumina de novo assemblies.</title>
        <authorList>
            <person name="Blanc-Mathieu R."/>
            <person name="Verhelst B."/>
            <person name="Derelle E."/>
            <person name="Rombauts S."/>
            <person name="Bouget F.Y."/>
            <person name="Carre I."/>
            <person name="Chateau A."/>
            <person name="Eyre-Walker A."/>
            <person name="Grimsley N."/>
            <person name="Moreau H."/>
            <person name="Piegu B."/>
            <person name="Rivals E."/>
            <person name="Schackwitz W."/>
            <person name="Van de Peer Y."/>
            <person name="Piganeau G."/>
        </authorList>
    </citation>
    <scope>NUCLEOTIDE SEQUENCE [LARGE SCALE GENOMIC DNA]</scope>
    <source>
        <strain evidence="4">OTTH 0595 / CCAP 157/2 / RCC745</strain>
    </source>
</reference>